<keyword evidence="2" id="KW-1185">Reference proteome</keyword>
<reference evidence="1" key="1">
    <citation type="submission" date="2015-04" db="UniProtKB">
        <authorList>
            <consortium name="EnsemblPlants"/>
        </authorList>
    </citation>
    <scope>IDENTIFICATION</scope>
</reference>
<name>A0A0E0LSY3_ORYPU</name>
<dbReference type="Proteomes" id="UP000026962">
    <property type="component" value="Chromosome 8"/>
</dbReference>
<sequence>MARCGEGFARVGYAMDHAWEKGKRRLGAEEPDECARLPGWGLCTGRGLKIIYVRIVETNQIMRGSGRTRLTSEPLVWTSFPAPDVISNGRWWRHTSGVHSGGTRGVGGDDGVGGGAGRVRLVYSMVVMVADWLGDVLGAKPSVVGSAK</sequence>
<reference evidence="1" key="2">
    <citation type="submission" date="2018-05" db="EMBL/GenBank/DDBJ databases">
        <title>OpunRS2 (Oryza punctata Reference Sequence Version 2).</title>
        <authorList>
            <person name="Zhang J."/>
            <person name="Kudrna D."/>
            <person name="Lee S."/>
            <person name="Talag J."/>
            <person name="Welchert J."/>
            <person name="Wing R.A."/>
        </authorList>
    </citation>
    <scope>NUCLEOTIDE SEQUENCE [LARGE SCALE GENOMIC DNA]</scope>
</reference>
<evidence type="ECO:0000313" key="1">
    <source>
        <dbReference type="EnsemblPlants" id="OPUNC08G07500.1"/>
    </source>
</evidence>
<proteinExistence type="predicted"/>
<evidence type="ECO:0000313" key="2">
    <source>
        <dbReference type="Proteomes" id="UP000026962"/>
    </source>
</evidence>
<dbReference type="HOGENOM" id="CLU_1761763_0_0_1"/>
<dbReference type="EnsemblPlants" id="OPUNC08G07500.1">
    <property type="protein sequence ID" value="OPUNC08G07500.1"/>
    <property type="gene ID" value="OPUNC08G07500"/>
</dbReference>
<protein>
    <submittedName>
        <fullName evidence="1">Uncharacterized protein</fullName>
    </submittedName>
</protein>
<organism evidence="1">
    <name type="scientific">Oryza punctata</name>
    <name type="common">Red rice</name>
    <dbReference type="NCBI Taxonomy" id="4537"/>
    <lineage>
        <taxon>Eukaryota</taxon>
        <taxon>Viridiplantae</taxon>
        <taxon>Streptophyta</taxon>
        <taxon>Embryophyta</taxon>
        <taxon>Tracheophyta</taxon>
        <taxon>Spermatophyta</taxon>
        <taxon>Magnoliopsida</taxon>
        <taxon>Liliopsida</taxon>
        <taxon>Poales</taxon>
        <taxon>Poaceae</taxon>
        <taxon>BOP clade</taxon>
        <taxon>Oryzoideae</taxon>
        <taxon>Oryzeae</taxon>
        <taxon>Oryzinae</taxon>
        <taxon>Oryza</taxon>
    </lineage>
</organism>
<dbReference type="Gramene" id="OPUNC08G07500.1">
    <property type="protein sequence ID" value="OPUNC08G07500.1"/>
    <property type="gene ID" value="OPUNC08G07500"/>
</dbReference>
<accession>A0A0E0LSY3</accession>
<dbReference type="AlphaFoldDB" id="A0A0E0LSY3"/>